<evidence type="ECO:0000256" key="1">
    <source>
        <dbReference type="SAM" id="MobiDB-lite"/>
    </source>
</evidence>
<sequence length="109" mass="12224">MTRPPLHKRTQSKTMAGFILDHDKRTSPPTSHTYLPPDMRTQRCSAPVCWTERIRRNGELVLPHRTRAPGPPRVGVLLDAVSVPRVCSSMPSLFQATLQPRAPFALTTQ</sequence>
<reference evidence="2" key="1">
    <citation type="journal article" date="2020" name="Mol. Plant Microbe Interact.">
        <title>Genome Sequence of the Biocontrol Agent Coniothyrium minitans strain Conio (IMI 134523).</title>
        <authorList>
            <person name="Patel D."/>
            <person name="Shittu T.A."/>
            <person name="Baroncelli R."/>
            <person name="Muthumeenakshi S."/>
            <person name="Osborne T.H."/>
            <person name="Janganan T.K."/>
            <person name="Sreenivasaprasad S."/>
        </authorList>
    </citation>
    <scope>NUCLEOTIDE SEQUENCE</scope>
    <source>
        <strain evidence="2">Conio</strain>
    </source>
</reference>
<feature type="compositionally biased region" description="Basic residues" evidence="1">
    <location>
        <begin position="1"/>
        <end position="11"/>
    </location>
</feature>
<evidence type="ECO:0000313" key="3">
    <source>
        <dbReference type="Proteomes" id="UP000756921"/>
    </source>
</evidence>
<protein>
    <submittedName>
        <fullName evidence="2">Uncharacterized protein</fullName>
    </submittedName>
</protein>
<keyword evidence="3" id="KW-1185">Reference proteome</keyword>
<organism evidence="2 3">
    <name type="scientific">Paraphaeosphaeria minitans</name>
    <dbReference type="NCBI Taxonomy" id="565426"/>
    <lineage>
        <taxon>Eukaryota</taxon>
        <taxon>Fungi</taxon>
        <taxon>Dikarya</taxon>
        <taxon>Ascomycota</taxon>
        <taxon>Pezizomycotina</taxon>
        <taxon>Dothideomycetes</taxon>
        <taxon>Pleosporomycetidae</taxon>
        <taxon>Pleosporales</taxon>
        <taxon>Massarineae</taxon>
        <taxon>Didymosphaeriaceae</taxon>
        <taxon>Paraphaeosphaeria</taxon>
    </lineage>
</organism>
<evidence type="ECO:0000313" key="2">
    <source>
        <dbReference type="EMBL" id="KAF9730754.1"/>
    </source>
</evidence>
<dbReference type="EMBL" id="WJXW01000014">
    <property type="protein sequence ID" value="KAF9730754.1"/>
    <property type="molecule type" value="Genomic_DNA"/>
</dbReference>
<gene>
    <name evidence="2" type="ORF">PMIN01_11623</name>
</gene>
<comment type="caution">
    <text evidence="2">The sequence shown here is derived from an EMBL/GenBank/DDBJ whole genome shotgun (WGS) entry which is preliminary data.</text>
</comment>
<dbReference type="AlphaFoldDB" id="A0A9P6G8F1"/>
<accession>A0A9P6G8F1</accession>
<feature type="region of interest" description="Disordered" evidence="1">
    <location>
        <begin position="1"/>
        <end position="39"/>
    </location>
</feature>
<name>A0A9P6G8F1_9PLEO</name>
<dbReference type="Proteomes" id="UP000756921">
    <property type="component" value="Unassembled WGS sequence"/>
</dbReference>
<proteinExistence type="predicted"/>